<accession>A0AAU7LCU6</accession>
<evidence type="ECO:0000313" key="1">
    <source>
        <dbReference type="EMBL" id="XBO99256.1"/>
    </source>
</evidence>
<organism evidence="1">
    <name type="scientific">Achromobacter sp. HNDS-1</name>
    <dbReference type="NCBI Taxonomy" id="3151598"/>
    <lineage>
        <taxon>Bacteria</taxon>
        <taxon>Pseudomonadati</taxon>
        <taxon>Pseudomonadota</taxon>
        <taxon>Betaproteobacteria</taxon>
        <taxon>Burkholderiales</taxon>
        <taxon>Alcaligenaceae</taxon>
        <taxon>Achromobacter</taxon>
    </lineage>
</organism>
<dbReference type="AlphaFoldDB" id="A0AAU7LCU6"/>
<dbReference type="KEGG" id="achh:ABFG95_01905"/>
<reference evidence="1" key="1">
    <citation type="submission" date="2024-05" db="EMBL/GenBank/DDBJ databases">
        <title>Transcriptome analysis of the degradation process of organic nitrogen by two heterotrophic nitrifying and aerobic denitrifying bacteria, Achromobacter sp. HNDS-1 and Enterobacter sp. HNDS-6.</title>
        <authorList>
            <person name="Huang Y."/>
        </authorList>
    </citation>
    <scope>NUCLEOTIDE SEQUENCE</scope>
    <source>
        <strain evidence="1">HNDS-1</strain>
    </source>
</reference>
<proteinExistence type="predicted"/>
<evidence type="ECO:0008006" key="2">
    <source>
        <dbReference type="Google" id="ProtNLM"/>
    </source>
</evidence>
<dbReference type="EMBL" id="CP157584">
    <property type="protein sequence ID" value="XBO99256.1"/>
    <property type="molecule type" value="Genomic_DNA"/>
</dbReference>
<protein>
    <recommendedName>
        <fullName evidence="2">Siderophore-interacting protein C-terminal domain-containing protein</fullName>
    </recommendedName>
</protein>
<dbReference type="RefSeq" id="WP_278991624.1">
    <property type="nucleotide sequence ID" value="NZ_CP157584.1"/>
</dbReference>
<sequence length="82" mass="8990">MPAWSWPGSVAQAELFARLAGDAHLDPMMRRRAALAREHACFVLTGKASTIQRQRRVLKDCGVPGARILAKAYWAAGKTGRD</sequence>
<dbReference type="InterPro" id="IPR039261">
    <property type="entry name" value="FNR_nucleotide-bd"/>
</dbReference>
<gene>
    <name evidence="1" type="ORF">ABFG95_01905</name>
</gene>
<dbReference type="Gene3D" id="3.40.50.80">
    <property type="entry name" value="Nucleotide-binding domain of ferredoxin-NADP reductase (FNR) module"/>
    <property type="match status" value="1"/>
</dbReference>
<name>A0AAU7LCU6_9BURK</name>